<dbReference type="InterPro" id="IPR029016">
    <property type="entry name" value="GAF-like_dom_sf"/>
</dbReference>
<keyword evidence="9" id="KW-0067">ATP-binding</keyword>
<evidence type="ECO:0000256" key="4">
    <source>
        <dbReference type="ARBA" id="ARBA00022553"/>
    </source>
</evidence>
<evidence type="ECO:0000259" key="14">
    <source>
        <dbReference type="PROSITE" id="PS50110"/>
    </source>
</evidence>
<dbReference type="PROSITE" id="PS50110">
    <property type="entry name" value="RESPONSE_REGULATORY"/>
    <property type="match status" value="1"/>
</dbReference>
<dbReference type="RefSeq" id="WP_115366753.1">
    <property type="nucleotide sequence ID" value="NZ_QBKA01000002.1"/>
</dbReference>
<dbReference type="GO" id="GO:0000160">
    <property type="term" value="P:phosphorelay signal transduction system"/>
    <property type="evidence" value="ECO:0007669"/>
    <property type="project" value="InterPro"/>
</dbReference>
<evidence type="ECO:0000256" key="6">
    <source>
        <dbReference type="ARBA" id="ARBA00022679"/>
    </source>
</evidence>
<protein>
    <recommendedName>
        <fullName evidence="2">histidine kinase</fullName>
        <ecNumber evidence="2">2.7.13.3</ecNumber>
    </recommendedName>
</protein>
<dbReference type="InterPro" id="IPR043150">
    <property type="entry name" value="Phytochrome_PHY_sf"/>
</dbReference>
<dbReference type="Pfam" id="PF00072">
    <property type="entry name" value="Response_reg"/>
    <property type="match status" value="1"/>
</dbReference>
<dbReference type="InterPro" id="IPR011006">
    <property type="entry name" value="CheY-like_superfamily"/>
</dbReference>
<evidence type="ECO:0000256" key="9">
    <source>
        <dbReference type="ARBA" id="ARBA00022840"/>
    </source>
</evidence>
<evidence type="ECO:0000256" key="5">
    <source>
        <dbReference type="ARBA" id="ARBA00022606"/>
    </source>
</evidence>
<evidence type="ECO:0000256" key="11">
    <source>
        <dbReference type="ARBA" id="ARBA00023170"/>
    </source>
</evidence>
<dbReference type="Gene3D" id="3.30.565.10">
    <property type="entry name" value="Histidine kinase-like ATPase, C-terminal domain"/>
    <property type="match status" value="1"/>
</dbReference>
<dbReference type="Pfam" id="PF08446">
    <property type="entry name" value="PAS_2"/>
    <property type="match status" value="1"/>
</dbReference>
<dbReference type="SUPFAM" id="SSF55785">
    <property type="entry name" value="PYP-like sensor domain (PAS domain)"/>
    <property type="match status" value="1"/>
</dbReference>
<dbReference type="SUPFAM" id="SSF55781">
    <property type="entry name" value="GAF domain-like"/>
    <property type="match status" value="2"/>
</dbReference>
<keyword evidence="11" id="KW-0675">Receptor</keyword>
<gene>
    <name evidence="15" type="ORF">HME9302_01838</name>
</gene>
<keyword evidence="4 12" id="KW-0597">Phosphoprotein</keyword>
<dbReference type="SMART" id="SM00065">
    <property type="entry name" value="GAF"/>
    <property type="match status" value="1"/>
</dbReference>
<evidence type="ECO:0000256" key="12">
    <source>
        <dbReference type="PROSITE-ProRule" id="PRU00169"/>
    </source>
</evidence>
<dbReference type="InterPro" id="IPR011102">
    <property type="entry name" value="Sig_transdc_His_kinase_HWE"/>
</dbReference>
<dbReference type="SMART" id="SM00448">
    <property type="entry name" value="REC"/>
    <property type="match status" value="1"/>
</dbReference>
<dbReference type="Pfam" id="PF07536">
    <property type="entry name" value="HWE_HK"/>
    <property type="match status" value="1"/>
</dbReference>
<proteinExistence type="predicted"/>
<dbReference type="EC" id="2.7.13.3" evidence="2"/>
<dbReference type="Pfam" id="PF00360">
    <property type="entry name" value="PHY"/>
    <property type="match status" value="1"/>
</dbReference>
<keyword evidence="10" id="KW-0157">Chromophore</keyword>
<keyword evidence="6" id="KW-0808">Transferase</keyword>
<dbReference type="InterPro" id="IPR003018">
    <property type="entry name" value="GAF"/>
</dbReference>
<feature type="domain" description="Response regulatory" evidence="14">
    <location>
        <begin position="739"/>
        <end position="850"/>
    </location>
</feature>
<comment type="caution">
    <text evidence="15">The sequence shown here is derived from an EMBL/GenBank/DDBJ whole genome shotgun (WGS) entry which is preliminary data.</text>
</comment>
<dbReference type="Gene3D" id="3.30.450.40">
    <property type="match status" value="1"/>
</dbReference>
<evidence type="ECO:0000256" key="3">
    <source>
        <dbReference type="ARBA" id="ARBA00022543"/>
    </source>
</evidence>
<dbReference type="GO" id="GO:0004673">
    <property type="term" value="F:protein histidine kinase activity"/>
    <property type="evidence" value="ECO:0007669"/>
    <property type="project" value="UniProtKB-EC"/>
</dbReference>
<dbReference type="PANTHER" id="PTHR41523:SF7">
    <property type="entry name" value="HISTIDINE KINASE"/>
    <property type="match status" value="1"/>
</dbReference>
<dbReference type="InterPro" id="IPR001789">
    <property type="entry name" value="Sig_transdc_resp-reg_receiver"/>
</dbReference>
<dbReference type="Pfam" id="PF01590">
    <property type="entry name" value="GAF"/>
    <property type="match status" value="1"/>
</dbReference>
<dbReference type="InterPro" id="IPR036890">
    <property type="entry name" value="HATPase_C_sf"/>
</dbReference>
<organism evidence="15 16">
    <name type="scientific">Alteripontixanthobacter maritimus</name>
    <dbReference type="NCBI Taxonomy" id="2161824"/>
    <lineage>
        <taxon>Bacteria</taxon>
        <taxon>Pseudomonadati</taxon>
        <taxon>Pseudomonadota</taxon>
        <taxon>Alphaproteobacteria</taxon>
        <taxon>Sphingomonadales</taxon>
        <taxon>Erythrobacteraceae</taxon>
        <taxon>Alteripontixanthobacter</taxon>
    </lineage>
</organism>
<evidence type="ECO:0000256" key="2">
    <source>
        <dbReference type="ARBA" id="ARBA00012438"/>
    </source>
</evidence>
<evidence type="ECO:0000256" key="1">
    <source>
        <dbReference type="ARBA" id="ARBA00000085"/>
    </source>
</evidence>
<dbReference type="InterPro" id="IPR013515">
    <property type="entry name" value="Phytochrome_cen-reg"/>
</dbReference>
<feature type="modified residue" description="4-aspartylphosphate" evidence="12">
    <location>
        <position position="789"/>
    </location>
</feature>
<evidence type="ECO:0000256" key="8">
    <source>
        <dbReference type="ARBA" id="ARBA00022777"/>
    </source>
</evidence>
<keyword evidence="3" id="KW-0600">Photoreceptor protein</keyword>
<keyword evidence="8 15" id="KW-0418">Kinase</keyword>
<keyword evidence="16" id="KW-1185">Reference proteome</keyword>
<dbReference type="Proteomes" id="UP000253727">
    <property type="component" value="Unassembled WGS sequence"/>
</dbReference>
<dbReference type="GO" id="GO:0006355">
    <property type="term" value="P:regulation of DNA-templated transcription"/>
    <property type="evidence" value="ECO:0007669"/>
    <property type="project" value="InterPro"/>
</dbReference>
<keyword evidence="5" id="KW-0716">Sensory transduction</keyword>
<dbReference type="Gene3D" id="3.30.450.20">
    <property type="entry name" value="PAS domain"/>
    <property type="match status" value="1"/>
</dbReference>
<dbReference type="GO" id="GO:0005524">
    <property type="term" value="F:ATP binding"/>
    <property type="evidence" value="ECO:0007669"/>
    <property type="project" value="UniProtKB-KW"/>
</dbReference>
<dbReference type="InterPro" id="IPR009219">
    <property type="entry name" value="Bactrphtchr_CheY"/>
</dbReference>
<dbReference type="InterPro" id="IPR016132">
    <property type="entry name" value="Phyto_chromo_attachment"/>
</dbReference>
<dbReference type="SMART" id="SM00911">
    <property type="entry name" value="HWE_HK"/>
    <property type="match status" value="1"/>
</dbReference>
<dbReference type="InterPro" id="IPR013654">
    <property type="entry name" value="PAS_2"/>
</dbReference>
<accession>A0A369Q7E1</accession>
<sequence length="852" mass="92927">MTDPLDQLDLTDCDREPIHELGYVQDFGALLAINSDWEIVQHSQNASAIAGTDADLGAGTSLTEVLSPDAATAIRKAVAALGKADEVQRVFGIDLVGSGKLFDCAIHASGDLVLIEYEAHEAQSYASDMGGLRRMMLVVEEESTVEKICQAAAEQLKDLLGFDRVMVYQFRDDHSGEVIAEALEPGLETYTGLRYPKSDIPVQARALYLRNLFRIISDIDGQRIPIVPPLTPSGTPLDLSMSTLRAVSPVHLLYLRNMGVQASLSISIVVRGELWGLFACHHYERRVLPYASRSAAELFSQLFSMFLDRTITDEKARTTERGRVLHNDLMGELAEGKPLTEELPRIDALISEVIPHDGSSIYLDGRYTARGHAPDEQQFAALLPALEKLTSSQVVATDHIANEFPEAAPIAQVAAGALIIPTSRASRDYLILWRRELVQTVTWAGNPDKAVTAAADGGQLTPRSSFAEWKQSREGHSESWSEADLQIAESLRQTLVEVVLRLQDEASQFKDRAQQQQDLLIAELNHRVRNILNLIRSLLGQSRDEATDIGSFIDIVGGRIGALASAHDNITRKNWSPASIKELIDNEADAYLKVEDDRVRVTGEDMLIAPEAYTVLALVVHEMMTNSAKYGSLCDSSGKLQIALSRTADSDLSIGWQEIGGPSVRAPTRRGFGSTIIERSIPFELKGEAEISYPETGVEATFVIPARFLTDMTDEERDAADEKEIAMPSEIAAPSLPNHVLLVEDSMIIAMDAEDMFGSLGVKQVSTAASVQSAMAVIEESAPDFALLDFNLGSETSEAIADELRERSIPFYFATGYGDGEGILGEKGALGVLTKPYGKDDLARVLEIYGAG</sequence>
<dbReference type="PROSITE" id="PS50046">
    <property type="entry name" value="PHYTOCHROME_2"/>
    <property type="match status" value="1"/>
</dbReference>
<feature type="domain" description="Phytochrome chromophore attachment site" evidence="13">
    <location>
        <begin position="144"/>
        <end position="301"/>
    </location>
</feature>
<dbReference type="GO" id="GO:0009881">
    <property type="term" value="F:photoreceptor activity"/>
    <property type="evidence" value="ECO:0007669"/>
    <property type="project" value="UniProtKB-KW"/>
</dbReference>
<dbReference type="EMBL" id="QBKA01000002">
    <property type="protein sequence ID" value="RDC60624.1"/>
    <property type="molecule type" value="Genomic_DNA"/>
</dbReference>
<evidence type="ECO:0000313" key="15">
    <source>
        <dbReference type="EMBL" id="RDC60624.1"/>
    </source>
</evidence>
<dbReference type="AlphaFoldDB" id="A0A369Q7E1"/>
<dbReference type="PIRSF" id="PIRSF036397">
    <property type="entry name" value="Bactrphtchrm_rec"/>
    <property type="match status" value="1"/>
</dbReference>
<evidence type="ECO:0000313" key="16">
    <source>
        <dbReference type="Proteomes" id="UP000253727"/>
    </source>
</evidence>
<comment type="catalytic activity">
    <reaction evidence="1">
        <text>ATP + protein L-histidine = ADP + protein N-phospho-L-histidine.</text>
        <dbReference type="EC" id="2.7.13.3"/>
    </reaction>
</comment>
<reference evidence="15 16" key="1">
    <citation type="submission" date="2018-04" db="EMBL/GenBank/DDBJ databases">
        <title>Altererythrobacter sp. HME9302 genome sequencing and assembly.</title>
        <authorList>
            <person name="Kang H."/>
            <person name="Kim H."/>
            <person name="Joh K."/>
        </authorList>
    </citation>
    <scope>NUCLEOTIDE SEQUENCE [LARGE SCALE GENOMIC DNA]</scope>
    <source>
        <strain evidence="15 16">HME9302</strain>
    </source>
</reference>
<name>A0A369Q7E1_9SPHN</name>
<dbReference type="PANTHER" id="PTHR41523">
    <property type="entry name" value="TWO-COMPONENT SYSTEM SENSOR PROTEIN"/>
    <property type="match status" value="1"/>
</dbReference>
<evidence type="ECO:0000256" key="10">
    <source>
        <dbReference type="ARBA" id="ARBA00022991"/>
    </source>
</evidence>
<dbReference type="GO" id="GO:0009584">
    <property type="term" value="P:detection of visible light"/>
    <property type="evidence" value="ECO:0007669"/>
    <property type="project" value="InterPro"/>
</dbReference>
<dbReference type="Gene3D" id="3.30.450.270">
    <property type="match status" value="1"/>
</dbReference>
<keyword evidence="7" id="KW-0547">Nucleotide-binding</keyword>
<dbReference type="InterPro" id="IPR001294">
    <property type="entry name" value="Phytochrome"/>
</dbReference>
<evidence type="ECO:0000256" key="7">
    <source>
        <dbReference type="ARBA" id="ARBA00022741"/>
    </source>
</evidence>
<dbReference type="InterPro" id="IPR035965">
    <property type="entry name" value="PAS-like_dom_sf"/>
</dbReference>
<dbReference type="Gene3D" id="3.40.50.2300">
    <property type="match status" value="1"/>
</dbReference>
<evidence type="ECO:0000259" key="13">
    <source>
        <dbReference type="PROSITE" id="PS50046"/>
    </source>
</evidence>
<dbReference type="PRINTS" id="PR01033">
    <property type="entry name" value="PHYTOCHROME"/>
</dbReference>
<dbReference type="OrthoDB" id="136506at2"/>
<dbReference type="SUPFAM" id="SSF52172">
    <property type="entry name" value="CheY-like"/>
    <property type="match status" value="1"/>
</dbReference>